<sequence length="61" mass="6835">MSPARDQEESAAMPMLLIKGTYKIVGASPDGDSVRFYPDNPDQWDLLRGRRVRRNRSGGAQ</sequence>
<proteinExistence type="predicted"/>
<organism evidence="1 2">
    <name type="scientific">Streptomyces xiangluensis</name>
    <dbReference type="NCBI Taxonomy" id="2665720"/>
    <lineage>
        <taxon>Bacteria</taxon>
        <taxon>Bacillati</taxon>
        <taxon>Actinomycetota</taxon>
        <taxon>Actinomycetes</taxon>
        <taxon>Kitasatosporales</taxon>
        <taxon>Streptomycetaceae</taxon>
        <taxon>Streptomyces</taxon>
    </lineage>
</organism>
<keyword evidence="2" id="KW-1185">Reference proteome</keyword>
<dbReference type="EMBL" id="JBHSFG010000055">
    <property type="protein sequence ID" value="MFC4468907.1"/>
    <property type="molecule type" value="Genomic_DNA"/>
</dbReference>
<dbReference type="Proteomes" id="UP001596012">
    <property type="component" value="Unassembled WGS sequence"/>
</dbReference>
<gene>
    <name evidence="1" type="ORF">ACFPH6_31020</name>
</gene>
<evidence type="ECO:0000313" key="2">
    <source>
        <dbReference type="Proteomes" id="UP001596012"/>
    </source>
</evidence>
<protein>
    <submittedName>
        <fullName evidence="1">Uncharacterized protein</fullName>
    </submittedName>
</protein>
<accession>A0ABV8YUH4</accession>
<reference evidence="2" key="1">
    <citation type="journal article" date="2019" name="Int. J. Syst. Evol. Microbiol.">
        <title>The Global Catalogue of Microorganisms (GCM) 10K type strain sequencing project: providing services to taxonomists for standard genome sequencing and annotation.</title>
        <authorList>
            <consortium name="The Broad Institute Genomics Platform"/>
            <consortium name="The Broad Institute Genome Sequencing Center for Infectious Disease"/>
            <person name="Wu L."/>
            <person name="Ma J."/>
        </authorList>
    </citation>
    <scope>NUCLEOTIDE SEQUENCE [LARGE SCALE GENOMIC DNA]</scope>
    <source>
        <strain evidence="2">DT43</strain>
    </source>
</reference>
<comment type="caution">
    <text evidence="1">The sequence shown here is derived from an EMBL/GenBank/DDBJ whole genome shotgun (WGS) entry which is preliminary data.</text>
</comment>
<evidence type="ECO:0000313" key="1">
    <source>
        <dbReference type="EMBL" id="MFC4468907.1"/>
    </source>
</evidence>
<name>A0ABV8YUH4_9ACTN</name>
<feature type="non-terminal residue" evidence="1">
    <location>
        <position position="61"/>
    </location>
</feature>